<name>A0A9D4I172_DREPO</name>
<proteinExistence type="predicted"/>
<keyword evidence="2" id="KW-1185">Reference proteome</keyword>
<gene>
    <name evidence="1" type="ORF">DPMN_045234</name>
</gene>
<dbReference type="AlphaFoldDB" id="A0A9D4I172"/>
<accession>A0A9D4I172</accession>
<evidence type="ECO:0000313" key="1">
    <source>
        <dbReference type="EMBL" id="KAH3738596.1"/>
    </source>
</evidence>
<protein>
    <submittedName>
        <fullName evidence="1">Uncharacterized protein</fullName>
    </submittedName>
</protein>
<reference evidence="1" key="2">
    <citation type="submission" date="2020-11" db="EMBL/GenBank/DDBJ databases">
        <authorList>
            <person name="McCartney M.A."/>
            <person name="Auch B."/>
            <person name="Kono T."/>
            <person name="Mallez S."/>
            <person name="Becker A."/>
            <person name="Gohl D.M."/>
            <person name="Silverstein K.A.T."/>
            <person name="Koren S."/>
            <person name="Bechman K.B."/>
            <person name="Herman A."/>
            <person name="Abrahante J.E."/>
            <person name="Garbe J."/>
        </authorList>
    </citation>
    <scope>NUCLEOTIDE SEQUENCE</scope>
    <source>
        <strain evidence="1">Duluth1</strain>
        <tissue evidence="1">Whole animal</tissue>
    </source>
</reference>
<evidence type="ECO:0000313" key="2">
    <source>
        <dbReference type="Proteomes" id="UP000828390"/>
    </source>
</evidence>
<comment type="caution">
    <text evidence="1">The sequence shown here is derived from an EMBL/GenBank/DDBJ whole genome shotgun (WGS) entry which is preliminary data.</text>
</comment>
<reference evidence="1" key="1">
    <citation type="journal article" date="2019" name="bioRxiv">
        <title>The Genome of the Zebra Mussel, Dreissena polymorpha: A Resource for Invasive Species Research.</title>
        <authorList>
            <person name="McCartney M.A."/>
            <person name="Auch B."/>
            <person name="Kono T."/>
            <person name="Mallez S."/>
            <person name="Zhang Y."/>
            <person name="Obille A."/>
            <person name="Becker A."/>
            <person name="Abrahante J.E."/>
            <person name="Garbe J."/>
            <person name="Badalamenti J.P."/>
            <person name="Herman A."/>
            <person name="Mangelson H."/>
            <person name="Liachko I."/>
            <person name="Sullivan S."/>
            <person name="Sone E.D."/>
            <person name="Koren S."/>
            <person name="Silverstein K.A.T."/>
            <person name="Beckman K.B."/>
            <person name="Gohl D.M."/>
        </authorList>
    </citation>
    <scope>NUCLEOTIDE SEQUENCE</scope>
    <source>
        <strain evidence="1">Duluth1</strain>
        <tissue evidence="1">Whole animal</tissue>
    </source>
</reference>
<organism evidence="1 2">
    <name type="scientific">Dreissena polymorpha</name>
    <name type="common">Zebra mussel</name>
    <name type="synonym">Mytilus polymorpha</name>
    <dbReference type="NCBI Taxonomy" id="45954"/>
    <lineage>
        <taxon>Eukaryota</taxon>
        <taxon>Metazoa</taxon>
        <taxon>Spiralia</taxon>
        <taxon>Lophotrochozoa</taxon>
        <taxon>Mollusca</taxon>
        <taxon>Bivalvia</taxon>
        <taxon>Autobranchia</taxon>
        <taxon>Heteroconchia</taxon>
        <taxon>Euheterodonta</taxon>
        <taxon>Imparidentia</taxon>
        <taxon>Neoheterodontei</taxon>
        <taxon>Myida</taxon>
        <taxon>Dreissenoidea</taxon>
        <taxon>Dreissenidae</taxon>
        <taxon>Dreissena</taxon>
    </lineage>
</organism>
<dbReference type="EMBL" id="JAIWYP010000011">
    <property type="protein sequence ID" value="KAH3738596.1"/>
    <property type="molecule type" value="Genomic_DNA"/>
</dbReference>
<sequence>MFVSCVLCPREASRSRSLTIGRRLRELFVEPVLGGSLMGLLVNNILSLEIAEVAKDIIFGPQRYWYHPWTGLRPST</sequence>
<dbReference type="Proteomes" id="UP000828390">
    <property type="component" value="Unassembled WGS sequence"/>
</dbReference>